<dbReference type="AlphaFoldDB" id="A0A7R9K5X2"/>
<feature type="region of interest" description="Disordered" evidence="1">
    <location>
        <begin position="282"/>
        <end position="313"/>
    </location>
</feature>
<dbReference type="GO" id="GO:0016020">
    <property type="term" value="C:membrane"/>
    <property type="evidence" value="ECO:0007669"/>
    <property type="project" value="TreeGrafter"/>
</dbReference>
<dbReference type="EMBL" id="OE844554">
    <property type="protein sequence ID" value="CAD7605662.1"/>
    <property type="molecule type" value="Genomic_DNA"/>
</dbReference>
<evidence type="ECO:0000313" key="3">
    <source>
        <dbReference type="EMBL" id="CAD7605662.1"/>
    </source>
</evidence>
<reference evidence="3" key="1">
    <citation type="submission" date="2020-11" db="EMBL/GenBank/DDBJ databases">
        <authorList>
            <person name="Tran Van P."/>
        </authorList>
    </citation>
    <scope>NUCLEOTIDE SEQUENCE</scope>
</reference>
<accession>A0A7R9K5X2</accession>
<dbReference type="PROSITE" id="PS50191">
    <property type="entry name" value="CRAL_TRIO"/>
    <property type="match status" value="1"/>
</dbReference>
<feature type="domain" description="CRAL-TRIO" evidence="2">
    <location>
        <begin position="117"/>
        <end position="260"/>
    </location>
</feature>
<dbReference type="InterPro" id="IPR001251">
    <property type="entry name" value="CRAL-TRIO_dom"/>
</dbReference>
<dbReference type="CDD" id="cd00170">
    <property type="entry name" value="SEC14"/>
    <property type="match status" value="1"/>
</dbReference>
<dbReference type="PANTHER" id="PTHR10174">
    <property type="entry name" value="ALPHA-TOCOPHEROL TRANSFER PROTEIN-RELATED"/>
    <property type="match status" value="1"/>
</dbReference>
<sequence>MVPNKMTDSIDNQLYFNDQELETISFAGISESDVRDAVRILQDWIRQQPHLPECAVSETRLLWRIWLIRKMSLERTKQTVDMYYTVRNLIPELFKNRDPVILQEQQAFKHVHVVPLPVLLDDFTQIINTQFLGIEDGQFDTIKFIKTGIMVADLIFRSTNALGFQMVMDLKNISLGVIMKITPAILKKLQVKAYPLRIKSIHLTNAPDYIDKVVSLLKFALPPKLIKRIVVHKQGFETLHDHIKPKYLPSEYGGELGPTQALWDSWTKDLISKRDWFLEQENISSDEEKRPGKPLDQSEMFGMEGSFKKLSVD</sequence>
<dbReference type="InterPro" id="IPR036273">
    <property type="entry name" value="CRAL/TRIO_N_dom_sf"/>
</dbReference>
<proteinExistence type="predicted"/>
<dbReference type="SMART" id="SM00516">
    <property type="entry name" value="SEC14"/>
    <property type="match status" value="1"/>
</dbReference>
<dbReference type="SUPFAM" id="SSF52087">
    <property type="entry name" value="CRAL/TRIO domain"/>
    <property type="match status" value="1"/>
</dbReference>
<dbReference type="SUPFAM" id="SSF46938">
    <property type="entry name" value="CRAL/TRIO N-terminal domain"/>
    <property type="match status" value="1"/>
</dbReference>
<dbReference type="Gene3D" id="3.40.525.10">
    <property type="entry name" value="CRAL-TRIO lipid binding domain"/>
    <property type="match status" value="1"/>
</dbReference>
<dbReference type="Pfam" id="PF00650">
    <property type="entry name" value="CRAL_TRIO"/>
    <property type="match status" value="1"/>
</dbReference>
<protein>
    <recommendedName>
        <fullName evidence="2">CRAL-TRIO domain-containing protein</fullName>
    </recommendedName>
</protein>
<name>A0A7R9K5X2_TIMGE</name>
<evidence type="ECO:0000259" key="2">
    <source>
        <dbReference type="PROSITE" id="PS50191"/>
    </source>
</evidence>
<dbReference type="GO" id="GO:1902936">
    <property type="term" value="F:phosphatidylinositol bisphosphate binding"/>
    <property type="evidence" value="ECO:0007669"/>
    <property type="project" value="TreeGrafter"/>
</dbReference>
<dbReference type="InterPro" id="IPR036865">
    <property type="entry name" value="CRAL-TRIO_dom_sf"/>
</dbReference>
<evidence type="ECO:0000256" key="1">
    <source>
        <dbReference type="SAM" id="MobiDB-lite"/>
    </source>
</evidence>
<organism evidence="3">
    <name type="scientific">Timema genevievae</name>
    <name type="common">Walking stick</name>
    <dbReference type="NCBI Taxonomy" id="629358"/>
    <lineage>
        <taxon>Eukaryota</taxon>
        <taxon>Metazoa</taxon>
        <taxon>Ecdysozoa</taxon>
        <taxon>Arthropoda</taxon>
        <taxon>Hexapoda</taxon>
        <taxon>Insecta</taxon>
        <taxon>Pterygota</taxon>
        <taxon>Neoptera</taxon>
        <taxon>Polyneoptera</taxon>
        <taxon>Phasmatodea</taxon>
        <taxon>Timematodea</taxon>
        <taxon>Timematoidea</taxon>
        <taxon>Timematidae</taxon>
        <taxon>Timema</taxon>
    </lineage>
</organism>
<dbReference type="PANTHER" id="PTHR10174:SF222">
    <property type="entry name" value="GH10083P-RELATED"/>
    <property type="match status" value="1"/>
</dbReference>
<gene>
    <name evidence="3" type="ORF">TGEB3V08_LOCUS9579</name>
</gene>